<reference evidence="2 3" key="1">
    <citation type="submission" date="2024-11" db="EMBL/GenBank/DDBJ databases">
        <title>A near-complete genome assembly of Cinchona calisaya.</title>
        <authorList>
            <person name="Lian D.C."/>
            <person name="Zhao X.W."/>
            <person name="Wei L."/>
        </authorList>
    </citation>
    <scope>NUCLEOTIDE SEQUENCE [LARGE SCALE GENOMIC DNA]</scope>
    <source>
        <tissue evidence="2">Nenye</tissue>
    </source>
</reference>
<evidence type="ECO:0000313" key="3">
    <source>
        <dbReference type="Proteomes" id="UP001630127"/>
    </source>
</evidence>
<sequence>MRCRNRPNKVPTSDVGSSTFGPHQTIGSCYEGESLAGLLDLIRREIESSRNFDRALPEKVWLKQQFSIGVNDVTRVLERMQPVSSVKCSSQEQLMNGSHNVKMPSVQLQAILLAADCNPRWLLKHLPSLAHSRGVPILFVKDNKGGSLRLGELVKLKTAIAVGIKARGNPINQLVEKVLSNEIQEVVNA</sequence>
<dbReference type="PROSITE" id="PS51257">
    <property type="entry name" value="PROKAR_LIPOPROTEIN"/>
    <property type="match status" value="1"/>
</dbReference>
<dbReference type="Proteomes" id="UP001630127">
    <property type="component" value="Unassembled WGS sequence"/>
</dbReference>
<proteinExistence type="predicted"/>
<dbReference type="InterPro" id="IPR029064">
    <property type="entry name" value="Ribosomal_eL30-like_sf"/>
</dbReference>
<evidence type="ECO:0000259" key="1">
    <source>
        <dbReference type="Pfam" id="PF01248"/>
    </source>
</evidence>
<dbReference type="PANTHER" id="PTHR47903:SF2">
    <property type="entry name" value="OS07G0636400 PROTEIN"/>
    <property type="match status" value="1"/>
</dbReference>
<accession>A0ABD2YWH5</accession>
<dbReference type="Pfam" id="PF01248">
    <property type="entry name" value="Ribosomal_L7Ae"/>
    <property type="match status" value="1"/>
</dbReference>
<gene>
    <name evidence="2" type="ORF">ACH5RR_024365</name>
</gene>
<keyword evidence="3" id="KW-1185">Reference proteome</keyword>
<dbReference type="PANTHER" id="PTHR47903">
    <property type="entry name" value="OS07G0636400 PROTEIN"/>
    <property type="match status" value="1"/>
</dbReference>
<dbReference type="AlphaFoldDB" id="A0ABD2YWH5"/>
<name>A0ABD2YWH5_9GENT</name>
<feature type="domain" description="Ribosomal protein eL8/eL30/eS12/Gadd45" evidence="1">
    <location>
        <begin position="107"/>
        <end position="168"/>
    </location>
</feature>
<dbReference type="SUPFAM" id="SSF55315">
    <property type="entry name" value="L30e-like"/>
    <property type="match status" value="1"/>
</dbReference>
<dbReference type="Gene3D" id="3.30.1330.30">
    <property type="match status" value="1"/>
</dbReference>
<evidence type="ECO:0000313" key="2">
    <source>
        <dbReference type="EMBL" id="KAL3511648.1"/>
    </source>
</evidence>
<dbReference type="InterPro" id="IPR004038">
    <property type="entry name" value="Ribosomal_eL8/eL30/eS12/Gad45"/>
</dbReference>
<comment type="caution">
    <text evidence="2">The sequence shown here is derived from an EMBL/GenBank/DDBJ whole genome shotgun (WGS) entry which is preliminary data.</text>
</comment>
<protein>
    <recommendedName>
        <fullName evidence="1">Ribosomal protein eL8/eL30/eS12/Gadd45 domain-containing protein</fullName>
    </recommendedName>
</protein>
<organism evidence="2 3">
    <name type="scientific">Cinchona calisaya</name>
    <dbReference type="NCBI Taxonomy" id="153742"/>
    <lineage>
        <taxon>Eukaryota</taxon>
        <taxon>Viridiplantae</taxon>
        <taxon>Streptophyta</taxon>
        <taxon>Embryophyta</taxon>
        <taxon>Tracheophyta</taxon>
        <taxon>Spermatophyta</taxon>
        <taxon>Magnoliopsida</taxon>
        <taxon>eudicotyledons</taxon>
        <taxon>Gunneridae</taxon>
        <taxon>Pentapetalae</taxon>
        <taxon>asterids</taxon>
        <taxon>lamiids</taxon>
        <taxon>Gentianales</taxon>
        <taxon>Rubiaceae</taxon>
        <taxon>Cinchonoideae</taxon>
        <taxon>Cinchoneae</taxon>
        <taxon>Cinchona</taxon>
    </lineage>
</organism>
<dbReference type="EMBL" id="JBJUIK010000011">
    <property type="protein sequence ID" value="KAL3511648.1"/>
    <property type="molecule type" value="Genomic_DNA"/>
</dbReference>